<comment type="caution">
    <text evidence="9">The sequence shown here is derived from an EMBL/GenBank/DDBJ whole genome shotgun (WGS) entry which is preliminary data.</text>
</comment>
<dbReference type="PROSITE" id="PS51007">
    <property type="entry name" value="CYTC"/>
    <property type="match status" value="1"/>
</dbReference>
<keyword evidence="2 6" id="KW-0349">Heme</keyword>
<dbReference type="OrthoDB" id="9805828at2"/>
<proteinExistence type="predicted"/>
<accession>A0A2T5FYZ2</accession>
<dbReference type="Proteomes" id="UP000244162">
    <property type="component" value="Unassembled WGS sequence"/>
</dbReference>
<keyword evidence="7" id="KW-0732">Signal</keyword>
<name>A0A2T5FYZ2_9SPHN</name>
<dbReference type="InterPro" id="IPR009056">
    <property type="entry name" value="Cyt_c-like_dom"/>
</dbReference>
<dbReference type="GO" id="GO:0046872">
    <property type="term" value="F:metal ion binding"/>
    <property type="evidence" value="ECO:0007669"/>
    <property type="project" value="UniProtKB-KW"/>
</dbReference>
<feature type="chain" id="PRO_5015464161" evidence="7">
    <location>
        <begin position="20"/>
        <end position="117"/>
    </location>
</feature>
<evidence type="ECO:0000313" key="10">
    <source>
        <dbReference type="Proteomes" id="UP000244162"/>
    </source>
</evidence>
<dbReference type="RefSeq" id="WP_107967340.1">
    <property type="nucleotide sequence ID" value="NZ_NWBU01000006.1"/>
</dbReference>
<feature type="domain" description="Cytochrome c" evidence="8">
    <location>
        <begin position="18"/>
        <end position="117"/>
    </location>
</feature>
<evidence type="ECO:0000256" key="3">
    <source>
        <dbReference type="ARBA" id="ARBA00022723"/>
    </source>
</evidence>
<dbReference type="AlphaFoldDB" id="A0A2T5FYZ2"/>
<reference evidence="9 10" key="1">
    <citation type="submission" date="2017-09" db="EMBL/GenBank/DDBJ databases">
        <title>Sphingomonas panjinensis sp.nov., isolated from oil-contaminated soil.</title>
        <authorList>
            <person name="Wang L."/>
            <person name="Chen L."/>
        </authorList>
    </citation>
    <scope>NUCLEOTIDE SEQUENCE [LARGE SCALE GENOMIC DNA]</scope>
    <source>
        <strain evidence="9 10">FW-11</strain>
    </source>
</reference>
<keyword evidence="5 6" id="KW-0408">Iron</keyword>
<evidence type="ECO:0000256" key="2">
    <source>
        <dbReference type="ARBA" id="ARBA00022617"/>
    </source>
</evidence>
<evidence type="ECO:0000313" key="9">
    <source>
        <dbReference type="EMBL" id="PTQ11827.1"/>
    </source>
</evidence>
<dbReference type="Pfam" id="PF00034">
    <property type="entry name" value="Cytochrom_C"/>
    <property type="match status" value="1"/>
</dbReference>
<keyword evidence="4" id="KW-0249">Electron transport</keyword>
<evidence type="ECO:0000256" key="1">
    <source>
        <dbReference type="ARBA" id="ARBA00022448"/>
    </source>
</evidence>
<keyword evidence="3 6" id="KW-0479">Metal-binding</keyword>
<dbReference type="GO" id="GO:0009055">
    <property type="term" value="F:electron transfer activity"/>
    <property type="evidence" value="ECO:0007669"/>
    <property type="project" value="InterPro"/>
</dbReference>
<evidence type="ECO:0000259" key="8">
    <source>
        <dbReference type="PROSITE" id="PS51007"/>
    </source>
</evidence>
<dbReference type="EMBL" id="NWBU01000006">
    <property type="protein sequence ID" value="PTQ11827.1"/>
    <property type="molecule type" value="Genomic_DNA"/>
</dbReference>
<feature type="signal peptide" evidence="7">
    <location>
        <begin position="1"/>
        <end position="19"/>
    </location>
</feature>
<dbReference type="InterPro" id="IPR036909">
    <property type="entry name" value="Cyt_c-like_dom_sf"/>
</dbReference>
<dbReference type="Gene3D" id="1.10.760.10">
    <property type="entry name" value="Cytochrome c-like domain"/>
    <property type="match status" value="1"/>
</dbReference>
<dbReference type="InterPro" id="IPR002327">
    <property type="entry name" value="Cyt_c_1A/1B"/>
</dbReference>
<organism evidence="9 10">
    <name type="scientific">Sphingomonas oleivorans</name>
    <dbReference type="NCBI Taxonomy" id="1735121"/>
    <lineage>
        <taxon>Bacteria</taxon>
        <taxon>Pseudomonadati</taxon>
        <taxon>Pseudomonadota</taxon>
        <taxon>Alphaproteobacteria</taxon>
        <taxon>Sphingomonadales</taxon>
        <taxon>Sphingomonadaceae</taxon>
        <taxon>Sphingomonas</taxon>
    </lineage>
</organism>
<gene>
    <name evidence="9" type="ORF">CLG96_07845</name>
</gene>
<protein>
    <submittedName>
        <fullName evidence="9">Cytochrome C</fullName>
    </submittedName>
</protein>
<dbReference type="PANTHER" id="PTHR11961">
    <property type="entry name" value="CYTOCHROME C"/>
    <property type="match status" value="1"/>
</dbReference>
<keyword evidence="10" id="KW-1185">Reference proteome</keyword>
<evidence type="ECO:0000256" key="4">
    <source>
        <dbReference type="ARBA" id="ARBA00022982"/>
    </source>
</evidence>
<evidence type="ECO:0000256" key="7">
    <source>
        <dbReference type="SAM" id="SignalP"/>
    </source>
</evidence>
<evidence type="ECO:0000256" key="5">
    <source>
        <dbReference type="ARBA" id="ARBA00023004"/>
    </source>
</evidence>
<keyword evidence="1" id="KW-0813">Transport</keyword>
<dbReference type="GO" id="GO:0020037">
    <property type="term" value="F:heme binding"/>
    <property type="evidence" value="ECO:0007669"/>
    <property type="project" value="InterPro"/>
</dbReference>
<sequence>MVAAIFGSLASIAPSNAQTAPAAPPAFAACRACHNVQKDGKNGIGPNLYGVVDRPAASLPGFNYSSALKATKLRWDEKALDEFLAAPMKKVPGTRMPIAMPDAAKRAAIIAYLKSTK</sequence>
<dbReference type="PRINTS" id="PR00604">
    <property type="entry name" value="CYTCHRMECIAB"/>
</dbReference>
<dbReference type="SUPFAM" id="SSF46626">
    <property type="entry name" value="Cytochrome c"/>
    <property type="match status" value="1"/>
</dbReference>
<evidence type="ECO:0000256" key="6">
    <source>
        <dbReference type="PROSITE-ProRule" id="PRU00433"/>
    </source>
</evidence>